<dbReference type="AlphaFoldDB" id="A0A6M8MIC7"/>
<evidence type="ECO:0000313" key="2">
    <source>
        <dbReference type="Proteomes" id="UP000501989"/>
    </source>
</evidence>
<dbReference type="KEGG" id="pgg:FX982_00970"/>
<keyword evidence="2" id="KW-1185">Reference proteome</keyword>
<dbReference type="RefSeq" id="WP_172609838.1">
    <property type="nucleotide sequence ID" value="NZ_CP053746.1"/>
</dbReference>
<dbReference type="Proteomes" id="UP000501989">
    <property type="component" value="Chromosome"/>
</dbReference>
<accession>A0A6M8MIC7</accession>
<dbReference type="EMBL" id="CP053746">
    <property type="protein sequence ID" value="QKF50043.1"/>
    <property type="molecule type" value="Genomic_DNA"/>
</dbReference>
<protein>
    <submittedName>
        <fullName evidence="1">Uncharacterized protein</fullName>
    </submittedName>
</protein>
<name>A0A6M8MIC7_9PSED</name>
<sequence>MAKVVVPQNLSLVEAINFCNRLWSLPQDTIYEFDFYRMGRVEPFTMAYVANEMKRFRQSKPDVRFTALNYKEHTYAAHMGFFHAFGLTHGNAPGQANGSSTYIPLTLLDVGAIQEEAAQRSVNPGDVIEEKASRIAQLLTRQPKGNLVDTLTFSIREIMRNVVEHSGSEFIEYCGQYWPSQGMVEVAILDVGQGVRFGLRNNPYLSIACDRDALHMALLPGISGKMYRGVKKRSNDAWQNSGFGLYMTSRICRAGGSFFIASNGAGILLDSTGKQDRVTSYQGTALRLRFNTQTLTHYDEMLARFRREGFAAAKQFSGDQAVEPSLASTMLARDFQNL</sequence>
<proteinExistence type="predicted"/>
<gene>
    <name evidence="1" type="ORF">FX982_00970</name>
</gene>
<organism evidence="1 2">
    <name type="scientific">Pseudomonas graminis</name>
    <dbReference type="NCBI Taxonomy" id="158627"/>
    <lineage>
        <taxon>Bacteria</taxon>
        <taxon>Pseudomonadati</taxon>
        <taxon>Pseudomonadota</taxon>
        <taxon>Gammaproteobacteria</taxon>
        <taxon>Pseudomonadales</taxon>
        <taxon>Pseudomonadaceae</taxon>
        <taxon>Pseudomonas</taxon>
    </lineage>
</organism>
<reference evidence="2" key="1">
    <citation type="submission" date="2019-12" db="EMBL/GenBank/DDBJ databases">
        <title>Endophytic bacteria associated with Panax ginseng seedlings.</title>
        <authorList>
            <person name="Park J.M."/>
            <person name="Shin R."/>
            <person name="Jo S.H."/>
        </authorList>
    </citation>
    <scope>NUCLEOTIDE SEQUENCE [LARGE SCALE GENOMIC DNA]</scope>
    <source>
        <strain evidence="2">PgKB30</strain>
    </source>
</reference>
<evidence type="ECO:0000313" key="1">
    <source>
        <dbReference type="EMBL" id="QKF50043.1"/>
    </source>
</evidence>